<proteinExistence type="predicted"/>
<dbReference type="PANTHER" id="PTHR10694">
    <property type="entry name" value="LYSINE-SPECIFIC DEMETHYLASE"/>
    <property type="match status" value="1"/>
</dbReference>
<dbReference type="GeneID" id="90040501"/>
<comment type="caution">
    <text evidence="4">The sequence shown here is derived from an EMBL/GenBank/DDBJ whole genome shotgun (WGS) entry which is preliminary data.</text>
</comment>
<feature type="compositionally biased region" description="Basic and acidic residues" evidence="1">
    <location>
        <begin position="580"/>
        <end position="594"/>
    </location>
</feature>
<evidence type="ECO:0000259" key="2">
    <source>
        <dbReference type="PROSITE" id="PS51183"/>
    </source>
</evidence>
<dbReference type="SMART" id="SM00558">
    <property type="entry name" value="JmjC"/>
    <property type="match status" value="1"/>
</dbReference>
<dbReference type="Pfam" id="PF02375">
    <property type="entry name" value="JmjN"/>
    <property type="match status" value="1"/>
</dbReference>
<organism evidence="4 5">
    <name type="scientific">Myxozyma melibiosi</name>
    <dbReference type="NCBI Taxonomy" id="54550"/>
    <lineage>
        <taxon>Eukaryota</taxon>
        <taxon>Fungi</taxon>
        <taxon>Dikarya</taxon>
        <taxon>Ascomycota</taxon>
        <taxon>Saccharomycotina</taxon>
        <taxon>Lipomycetes</taxon>
        <taxon>Lipomycetales</taxon>
        <taxon>Lipomycetaceae</taxon>
        <taxon>Myxozyma</taxon>
    </lineage>
</organism>
<name>A0ABR1F0R0_9ASCO</name>
<dbReference type="PANTHER" id="PTHR10694:SF7">
    <property type="entry name" value="[HISTONE H3]-TRIMETHYL-L-LYSINE(9) DEMETHYLASE"/>
    <property type="match status" value="1"/>
</dbReference>
<dbReference type="SMART" id="SM00545">
    <property type="entry name" value="JmjN"/>
    <property type="match status" value="1"/>
</dbReference>
<feature type="region of interest" description="Disordered" evidence="1">
    <location>
        <begin position="1"/>
        <end position="41"/>
    </location>
</feature>
<evidence type="ECO:0000313" key="4">
    <source>
        <dbReference type="EMBL" id="KAK7203424.1"/>
    </source>
</evidence>
<feature type="compositionally biased region" description="Basic and acidic residues" evidence="1">
    <location>
        <begin position="280"/>
        <end position="296"/>
    </location>
</feature>
<feature type="compositionally biased region" description="Low complexity" evidence="1">
    <location>
        <begin position="312"/>
        <end position="333"/>
    </location>
</feature>
<accession>A0ABR1F0R0</accession>
<dbReference type="InterPro" id="IPR003347">
    <property type="entry name" value="JmjC_dom"/>
</dbReference>
<dbReference type="SUPFAM" id="SSF51197">
    <property type="entry name" value="Clavaminate synthase-like"/>
    <property type="match status" value="1"/>
</dbReference>
<dbReference type="Proteomes" id="UP001498771">
    <property type="component" value="Unassembled WGS sequence"/>
</dbReference>
<dbReference type="PROSITE" id="PS51184">
    <property type="entry name" value="JMJC"/>
    <property type="match status" value="1"/>
</dbReference>
<gene>
    <name evidence="4" type="ORF">BZA70DRAFT_312502</name>
</gene>
<feature type="compositionally biased region" description="Basic and acidic residues" evidence="1">
    <location>
        <begin position="8"/>
        <end position="17"/>
    </location>
</feature>
<protein>
    <submittedName>
        <fullName evidence="4">JmjC domain, hydroxylase-domain-containing protein</fullName>
    </submittedName>
</protein>
<sequence length="605" mass="68339">MLSTTDCYPEKAQKERPASSSTQPLSLTLPPLPASLPPRQHSQYTYNPYVTAANPPAPYVPLLPSFAPPASYIPSNMNDNPVGPVQLPELVRPEGVYSLPQGLPASIPVIPDYLRQMLRDRFAQSAVPIPKFEPEIEAPVPEPLTPPPSCENDFQEPVVEDESDDSLDDEQEEEEDLEPIEPDHYFDGTVPVFKPTMEQFESFPKFIKRIDSYGMKTGIVKVIPPKEWADALPPITDEQIRKIKIKRPIVQHISGSGGIFAQTNIEKGRSYTLPQWRALSEESDHLPPARRGERRAGSTSHNDHPRKRTKLTTGAAAPADSDASSAITAATTSAEKKKRGELSAQELAEFENFDYRFDAAEFTDERCAELERIYWKTITYNNPLYGADLLGSLFTDQTKSWNVAKLDNLLSDLGKEVPGVNTAYLYFGMWKSTFAWHVEDMDLYSINYIHFGAPKQWYSISQADRAKFFNMMRNAFPTDYQECKEFLRHKTFNISPTFLKSKGIKVNKVVHRQNEFIITYPYGYHSGYNLGYNCAESVNFATESWLDIGRQAEYCKCLADSVGIDVPDLEARVKARKKAERSQRREERKRKEAESEAGGLDKGVL</sequence>
<dbReference type="Gene3D" id="2.60.120.650">
    <property type="entry name" value="Cupin"/>
    <property type="match status" value="1"/>
</dbReference>
<feature type="compositionally biased region" description="Low complexity" evidence="1">
    <location>
        <begin position="18"/>
        <end position="29"/>
    </location>
</feature>
<dbReference type="PROSITE" id="PS51183">
    <property type="entry name" value="JMJN"/>
    <property type="match status" value="1"/>
</dbReference>
<feature type="domain" description="JmjC" evidence="3">
    <location>
        <begin position="395"/>
        <end position="557"/>
    </location>
</feature>
<evidence type="ECO:0000256" key="1">
    <source>
        <dbReference type="SAM" id="MobiDB-lite"/>
    </source>
</evidence>
<dbReference type="InterPro" id="IPR003349">
    <property type="entry name" value="JmjN"/>
</dbReference>
<reference evidence="4 5" key="1">
    <citation type="submission" date="2024-03" db="EMBL/GenBank/DDBJ databases">
        <title>Genome-scale model development and genomic sequencing of the oleaginous clade Lipomyces.</title>
        <authorList>
            <consortium name="Lawrence Berkeley National Laboratory"/>
            <person name="Czajka J.J."/>
            <person name="Han Y."/>
            <person name="Kim J."/>
            <person name="Mondo S.J."/>
            <person name="Hofstad B.A."/>
            <person name="Robles A."/>
            <person name="Haridas S."/>
            <person name="Riley R."/>
            <person name="LaButti K."/>
            <person name="Pangilinan J."/>
            <person name="Andreopoulos W."/>
            <person name="Lipzen A."/>
            <person name="Yan J."/>
            <person name="Wang M."/>
            <person name="Ng V."/>
            <person name="Grigoriev I.V."/>
            <person name="Spatafora J.W."/>
            <person name="Magnuson J.K."/>
            <person name="Baker S.E."/>
            <person name="Pomraning K.R."/>
        </authorList>
    </citation>
    <scope>NUCLEOTIDE SEQUENCE [LARGE SCALE GENOMIC DNA]</scope>
    <source>
        <strain evidence="4 5">Phaff 52-87</strain>
    </source>
</reference>
<feature type="region of interest" description="Disordered" evidence="1">
    <location>
        <begin position="575"/>
        <end position="605"/>
    </location>
</feature>
<feature type="compositionally biased region" description="Pro residues" evidence="1">
    <location>
        <begin position="140"/>
        <end position="149"/>
    </location>
</feature>
<feature type="region of interest" description="Disordered" evidence="1">
    <location>
        <begin position="133"/>
        <end position="185"/>
    </location>
</feature>
<dbReference type="RefSeq" id="XP_064766457.1">
    <property type="nucleotide sequence ID" value="XM_064914989.1"/>
</dbReference>
<keyword evidence="5" id="KW-1185">Reference proteome</keyword>
<evidence type="ECO:0000313" key="5">
    <source>
        <dbReference type="Proteomes" id="UP001498771"/>
    </source>
</evidence>
<dbReference type="Pfam" id="PF02373">
    <property type="entry name" value="JmjC"/>
    <property type="match status" value="1"/>
</dbReference>
<feature type="region of interest" description="Disordered" evidence="1">
    <location>
        <begin position="280"/>
        <end position="341"/>
    </location>
</feature>
<evidence type="ECO:0000259" key="3">
    <source>
        <dbReference type="PROSITE" id="PS51184"/>
    </source>
</evidence>
<dbReference type="EMBL" id="JBBJBU010000012">
    <property type="protein sequence ID" value="KAK7203424.1"/>
    <property type="molecule type" value="Genomic_DNA"/>
</dbReference>
<feature type="domain" description="JmjN" evidence="2">
    <location>
        <begin position="190"/>
        <end position="231"/>
    </location>
</feature>
<feature type="compositionally biased region" description="Acidic residues" evidence="1">
    <location>
        <begin position="158"/>
        <end position="180"/>
    </location>
</feature>